<keyword evidence="1" id="KW-0732">Signal</keyword>
<organism evidence="2 3">
    <name type="scientific">Folsomia candida</name>
    <name type="common">Springtail</name>
    <dbReference type="NCBI Taxonomy" id="158441"/>
    <lineage>
        <taxon>Eukaryota</taxon>
        <taxon>Metazoa</taxon>
        <taxon>Ecdysozoa</taxon>
        <taxon>Arthropoda</taxon>
        <taxon>Hexapoda</taxon>
        <taxon>Collembola</taxon>
        <taxon>Entomobryomorpha</taxon>
        <taxon>Isotomoidea</taxon>
        <taxon>Isotomidae</taxon>
        <taxon>Proisotominae</taxon>
        <taxon>Folsomia</taxon>
    </lineage>
</organism>
<evidence type="ECO:0000256" key="1">
    <source>
        <dbReference type="SAM" id="SignalP"/>
    </source>
</evidence>
<feature type="signal peptide" evidence="1">
    <location>
        <begin position="1"/>
        <end position="23"/>
    </location>
</feature>
<dbReference type="AlphaFoldDB" id="A0A226ED69"/>
<reference evidence="2 3" key="1">
    <citation type="submission" date="2015-12" db="EMBL/GenBank/DDBJ databases">
        <title>The genome of Folsomia candida.</title>
        <authorList>
            <person name="Faddeeva A."/>
            <person name="Derks M.F."/>
            <person name="Anvar Y."/>
            <person name="Smit S."/>
            <person name="Van Straalen N."/>
            <person name="Roelofs D."/>
        </authorList>
    </citation>
    <scope>NUCLEOTIDE SEQUENCE [LARGE SCALE GENOMIC DNA]</scope>
    <source>
        <strain evidence="2 3">VU population</strain>
        <tissue evidence="2">Whole body</tissue>
    </source>
</reference>
<keyword evidence="3" id="KW-1185">Reference proteome</keyword>
<gene>
    <name evidence="2" type="ORF">Fcan01_10214</name>
</gene>
<name>A0A226ED69_FOLCA</name>
<sequence>MRSQSTSTIFLLLLGIFVCTISGDKGAKFYGDNNIQPPRKAIVNNVATSNTDWLVKRVATLESYLINELNDLKDEMITVLKMSSNITTVNMQLDAVRWNMQELSRNFAIAKIPSVPIGFVYMQLPNQKEPSQLYSGMTWKEVKEKDRHYEAVEFRYKPEEIRVWTRIN</sequence>
<dbReference type="EMBL" id="LNIX01000005">
    <property type="protein sequence ID" value="OXA55037.1"/>
    <property type="molecule type" value="Genomic_DNA"/>
</dbReference>
<evidence type="ECO:0000313" key="2">
    <source>
        <dbReference type="EMBL" id="OXA55037.1"/>
    </source>
</evidence>
<proteinExistence type="predicted"/>
<comment type="caution">
    <text evidence="2">The sequence shown here is derived from an EMBL/GenBank/DDBJ whole genome shotgun (WGS) entry which is preliminary data.</text>
</comment>
<dbReference type="Proteomes" id="UP000198287">
    <property type="component" value="Unassembled WGS sequence"/>
</dbReference>
<feature type="chain" id="PRO_5012104226" evidence="1">
    <location>
        <begin position="24"/>
        <end position="168"/>
    </location>
</feature>
<evidence type="ECO:0000313" key="3">
    <source>
        <dbReference type="Proteomes" id="UP000198287"/>
    </source>
</evidence>
<protein>
    <submittedName>
        <fullName evidence="2">Uncharacterized protein</fullName>
    </submittedName>
</protein>
<accession>A0A226ED69</accession>